<dbReference type="Proteomes" id="UP001454036">
    <property type="component" value="Unassembled WGS sequence"/>
</dbReference>
<name>A0AAV3NJJ5_LITER</name>
<organism evidence="1 2">
    <name type="scientific">Lithospermum erythrorhizon</name>
    <name type="common">Purple gromwell</name>
    <name type="synonym">Lithospermum officinale var. erythrorhizon</name>
    <dbReference type="NCBI Taxonomy" id="34254"/>
    <lineage>
        <taxon>Eukaryota</taxon>
        <taxon>Viridiplantae</taxon>
        <taxon>Streptophyta</taxon>
        <taxon>Embryophyta</taxon>
        <taxon>Tracheophyta</taxon>
        <taxon>Spermatophyta</taxon>
        <taxon>Magnoliopsida</taxon>
        <taxon>eudicotyledons</taxon>
        <taxon>Gunneridae</taxon>
        <taxon>Pentapetalae</taxon>
        <taxon>asterids</taxon>
        <taxon>lamiids</taxon>
        <taxon>Boraginales</taxon>
        <taxon>Boraginaceae</taxon>
        <taxon>Boraginoideae</taxon>
        <taxon>Lithospermeae</taxon>
        <taxon>Lithospermum</taxon>
    </lineage>
</organism>
<reference evidence="1 2" key="1">
    <citation type="submission" date="2024-01" db="EMBL/GenBank/DDBJ databases">
        <title>The complete chloroplast genome sequence of Lithospermum erythrorhizon: insights into the phylogenetic relationship among Boraginaceae species and the maternal lineages of purple gromwells.</title>
        <authorList>
            <person name="Okada T."/>
            <person name="Watanabe K."/>
        </authorList>
    </citation>
    <scope>NUCLEOTIDE SEQUENCE [LARGE SCALE GENOMIC DNA]</scope>
</reference>
<sequence>MVNVFIQFHTEGTLRVIFFIFFGNEELCGNFVDEGFSQKKFDFLREMEFPEDGPSFGWNCMMIIGFGSAIDILFIDVMVDVFSEENFFGPNMSLFCIRDFNRDNLIDNVQWENVKEKGNISVGTVTNKINNF</sequence>
<dbReference type="AlphaFoldDB" id="A0AAV3NJJ5"/>
<gene>
    <name evidence="1" type="ORF">LIER_01042</name>
</gene>
<protein>
    <submittedName>
        <fullName evidence="1">Uncharacterized protein</fullName>
    </submittedName>
</protein>
<evidence type="ECO:0000313" key="1">
    <source>
        <dbReference type="EMBL" id="GAA0139515.1"/>
    </source>
</evidence>
<comment type="caution">
    <text evidence="1">The sequence shown here is derived from an EMBL/GenBank/DDBJ whole genome shotgun (WGS) entry which is preliminary data.</text>
</comment>
<evidence type="ECO:0000313" key="2">
    <source>
        <dbReference type="Proteomes" id="UP001454036"/>
    </source>
</evidence>
<keyword evidence="2" id="KW-1185">Reference proteome</keyword>
<dbReference type="EMBL" id="BAABME010000097">
    <property type="protein sequence ID" value="GAA0139515.1"/>
    <property type="molecule type" value="Genomic_DNA"/>
</dbReference>
<proteinExistence type="predicted"/>
<accession>A0AAV3NJJ5</accession>